<evidence type="ECO:0000256" key="1">
    <source>
        <dbReference type="SAM" id="SignalP"/>
    </source>
</evidence>
<keyword evidence="3" id="KW-1185">Reference proteome</keyword>
<proteinExistence type="predicted"/>
<dbReference type="EMBL" id="SMAF01000041">
    <property type="protein sequence ID" value="TCS92062.1"/>
    <property type="molecule type" value="Genomic_DNA"/>
</dbReference>
<dbReference type="AlphaFoldDB" id="A0A4R3L175"/>
<evidence type="ECO:0000313" key="3">
    <source>
        <dbReference type="Proteomes" id="UP000294599"/>
    </source>
</evidence>
<dbReference type="Proteomes" id="UP000294599">
    <property type="component" value="Unassembled WGS sequence"/>
</dbReference>
<reference evidence="2 3" key="1">
    <citation type="submission" date="2019-03" db="EMBL/GenBank/DDBJ databases">
        <title>Genomic Encyclopedia of Type Strains, Phase IV (KMG-IV): sequencing the most valuable type-strain genomes for metagenomic binning, comparative biology and taxonomic classification.</title>
        <authorList>
            <person name="Goeker M."/>
        </authorList>
    </citation>
    <scope>NUCLEOTIDE SEQUENCE [LARGE SCALE GENOMIC DNA]</scope>
    <source>
        <strain evidence="2 3">DSM 21944</strain>
    </source>
</reference>
<name>A0A4R3L175_9GAMM</name>
<gene>
    <name evidence="2" type="ORF">EDC25_1412</name>
</gene>
<feature type="signal peptide" evidence="1">
    <location>
        <begin position="1"/>
        <end position="28"/>
    </location>
</feature>
<accession>A0A4R3L175</accession>
<dbReference type="OrthoDB" id="6849797at2"/>
<keyword evidence="1" id="KW-0732">Signal</keyword>
<organism evidence="2 3">
    <name type="scientific">Pseudofulvimonas gallinarii</name>
    <dbReference type="NCBI Taxonomy" id="634155"/>
    <lineage>
        <taxon>Bacteria</taxon>
        <taxon>Pseudomonadati</taxon>
        <taxon>Pseudomonadota</taxon>
        <taxon>Gammaproteobacteria</taxon>
        <taxon>Lysobacterales</taxon>
        <taxon>Rhodanobacteraceae</taxon>
        <taxon>Pseudofulvimonas</taxon>
    </lineage>
</organism>
<dbReference type="RefSeq" id="WP_123520608.1">
    <property type="nucleotide sequence ID" value="NZ_JBHLWF010000068.1"/>
</dbReference>
<sequence>MTRTLKHSWLRAAFAACLALFGAKHATAGEYVPDPSRNNGLHLLENFGLGLVAENYIGRKMVRLDNGDVIVAGEVPARSGTVGTTTIGLVRYNDEGQYVAWSNPGSNGYGGGANNRYVIIPNPLTDYYVVEVRDMVVHGNQIFVLANTNSGPILNRFDAVIYVFGTDGSFSNGFIVDSAPASARTVWGSALAAYTVNPDTPSSSVELLYIGSRKPGAVEHIAFKRYSVGTTTGILHSWSENTIKPSIGACPLSIHCTASDIALGSYRVENGIPVIPEVFITGTRIDNPDVMSYVVQLNIRPGNLSVEEIGTFRVGPFNTRGRALVVDQDDLFMVAEADRACKNGVAVSRFSTFVAAPTYPTWTRHFGGSDEEAGFCNTPPFSHLQPTDIPFAVALQDGKLAVAGHGYRTQAGAESITDGFVTVLNAATGALISPATSAQRPDVPLVYYPERNSVGDRTRHTGFKDIVASGNGTFTVTGDARYPENYAAMPWLAGKRRYTTLRIMEAGPEIFANGFE</sequence>
<protein>
    <submittedName>
        <fullName evidence="2">Uncharacterized protein</fullName>
    </submittedName>
</protein>
<feature type="chain" id="PRO_5030099217" evidence="1">
    <location>
        <begin position="29"/>
        <end position="516"/>
    </location>
</feature>
<comment type="caution">
    <text evidence="2">The sequence shown here is derived from an EMBL/GenBank/DDBJ whole genome shotgun (WGS) entry which is preliminary data.</text>
</comment>
<evidence type="ECO:0000313" key="2">
    <source>
        <dbReference type="EMBL" id="TCS92062.1"/>
    </source>
</evidence>